<evidence type="ECO:0000256" key="8">
    <source>
        <dbReference type="ARBA" id="ARBA00049006"/>
    </source>
</evidence>
<comment type="pathway">
    <text evidence="5">Polyol metabolism; glycerol fermentation; glycerone phosphate from glycerol (oxidative route): step 1/2.</text>
</comment>
<name>A0ABU3P277_9FIRM</name>
<dbReference type="SUPFAM" id="SSF56796">
    <property type="entry name" value="Dehydroquinate synthase-like"/>
    <property type="match status" value="1"/>
</dbReference>
<dbReference type="EC" id="1.1.1.6" evidence="6"/>
<keyword evidence="4" id="KW-0520">NAD</keyword>
<evidence type="ECO:0000256" key="3">
    <source>
        <dbReference type="ARBA" id="ARBA00023002"/>
    </source>
</evidence>
<dbReference type="PANTHER" id="PTHR43616">
    <property type="entry name" value="GLYCEROL DEHYDROGENASE"/>
    <property type="match status" value="1"/>
</dbReference>
<evidence type="ECO:0000313" key="11">
    <source>
        <dbReference type="Proteomes" id="UP001254848"/>
    </source>
</evidence>
<dbReference type="EMBL" id="JAUOZS010000001">
    <property type="protein sequence ID" value="MDT8903151.1"/>
    <property type="molecule type" value="Genomic_DNA"/>
</dbReference>
<dbReference type="PIRSF" id="PIRSF000112">
    <property type="entry name" value="Glycerol_dehydrogenase"/>
    <property type="match status" value="1"/>
</dbReference>
<dbReference type="PANTHER" id="PTHR43616:SF5">
    <property type="entry name" value="GLYCEROL DEHYDROGENASE 1"/>
    <property type="match status" value="1"/>
</dbReference>
<feature type="domain" description="Alcohol dehydrogenase iron-type/glycerol dehydrogenase GldA" evidence="9">
    <location>
        <begin position="8"/>
        <end position="154"/>
    </location>
</feature>
<evidence type="ECO:0000256" key="2">
    <source>
        <dbReference type="ARBA" id="ARBA00022723"/>
    </source>
</evidence>
<dbReference type="NCBIfam" id="NF006941">
    <property type="entry name" value="PRK09423.1"/>
    <property type="match status" value="1"/>
</dbReference>
<protein>
    <recommendedName>
        <fullName evidence="7">Glycerol dehydrogenase</fullName>
        <ecNumber evidence="6">1.1.1.6</ecNumber>
    </recommendedName>
</protein>
<dbReference type="Gene3D" id="1.20.1090.10">
    <property type="entry name" value="Dehydroquinate synthase-like - alpha domain"/>
    <property type="match status" value="1"/>
</dbReference>
<evidence type="ECO:0000256" key="6">
    <source>
        <dbReference type="ARBA" id="ARBA00039147"/>
    </source>
</evidence>
<dbReference type="PROSITE" id="PS00913">
    <property type="entry name" value="ADH_IRON_1"/>
    <property type="match status" value="1"/>
</dbReference>
<dbReference type="Pfam" id="PF00465">
    <property type="entry name" value="Fe-ADH"/>
    <property type="match status" value="1"/>
</dbReference>
<evidence type="ECO:0000256" key="4">
    <source>
        <dbReference type="ARBA" id="ARBA00023027"/>
    </source>
</evidence>
<reference evidence="10 11" key="1">
    <citation type="submission" date="2023-07" db="EMBL/GenBank/DDBJ databases">
        <title>The novel representative of Negativicutes class, Anaeroselena agilis gen. nov. sp. nov.</title>
        <authorList>
            <person name="Prokofeva M.I."/>
            <person name="Elcheninov A.G."/>
            <person name="Klyukina A."/>
            <person name="Kublanov I.V."/>
            <person name="Frolov E.N."/>
            <person name="Podosokorskaya O.A."/>
        </authorList>
    </citation>
    <scope>NUCLEOTIDE SEQUENCE [LARGE SCALE GENOMIC DNA]</scope>
    <source>
        <strain evidence="10 11">4137-cl</strain>
    </source>
</reference>
<comment type="caution">
    <text evidence="10">The sequence shown here is derived from an EMBL/GenBank/DDBJ whole genome shotgun (WGS) entry which is preliminary data.</text>
</comment>
<evidence type="ECO:0000256" key="5">
    <source>
        <dbReference type="ARBA" id="ARBA00037918"/>
    </source>
</evidence>
<dbReference type="InterPro" id="IPR001670">
    <property type="entry name" value="ADH_Fe/GldA"/>
</dbReference>
<gene>
    <name evidence="10" type="ORF">Q4T40_18100</name>
</gene>
<evidence type="ECO:0000313" key="10">
    <source>
        <dbReference type="EMBL" id="MDT8903151.1"/>
    </source>
</evidence>
<keyword evidence="3 10" id="KW-0560">Oxidoreductase</keyword>
<accession>A0ABU3P277</accession>
<dbReference type="CDD" id="cd08170">
    <property type="entry name" value="GlyDH"/>
    <property type="match status" value="1"/>
</dbReference>
<dbReference type="GO" id="GO:0008888">
    <property type="term" value="F:glycerol dehydrogenase (NAD+) activity"/>
    <property type="evidence" value="ECO:0007669"/>
    <property type="project" value="UniProtKB-EC"/>
</dbReference>
<keyword evidence="11" id="KW-1185">Reference proteome</keyword>
<dbReference type="Gene3D" id="3.40.50.1970">
    <property type="match status" value="1"/>
</dbReference>
<evidence type="ECO:0000256" key="7">
    <source>
        <dbReference type="ARBA" id="ARBA00040132"/>
    </source>
</evidence>
<comment type="similarity">
    <text evidence="1">Belongs to the iron-containing alcohol dehydrogenase family.</text>
</comment>
<dbReference type="RefSeq" id="WP_413781611.1">
    <property type="nucleotide sequence ID" value="NZ_JAUOZS010000001.1"/>
</dbReference>
<dbReference type="InterPro" id="IPR018211">
    <property type="entry name" value="ADH_Fe_CS"/>
</dbReference>
<comment type="catalytic activity">
    <reaction evidence="8">
        <text>glycerol + NAD(+) = dihydroxyacetone + NADH + H(+)</text>
        <dbReference type="Rhea" id="RHEA:13769"/>
        <dbReference type="ChEBI" id="CHEBI:15378"/>
        <dbReference type="ChEBI" id="CHEBI:16016"/>
        <dbReference type="ChEBI" id="CHEBI:17754"/>
        <dbReference type="ChEBI" id="CHEBI:57540"/>
        <dbReference type="ChEBI" id="CHEBI:57945"/>
        <dbReference type="EC" id="1.1.1.6"/>
    </reaction>
</comment>
<evidence type="ECO:0000259" key="9">
    <source>
        <dbReference type="Pfam" id="PF00465"/>
    </source>
</evidence>
<organism evidence="10 11">
    <name type="scientific">Anaeroselena agilis</name>
    <dbReference type="NCBI Taxonomy" id="3063788"/>
    <lineage>
        <taxon>Bacteria</taxon>
        <taxon>Bacillati</taxon>
        <taxon>Bacillota</taxon>
        <taxon>Negativicutes</taxon>
        <taxon>Acetonemataceae</taxon>
        <taxon>Anaeroselena</taxon>
    </lineage>
</organism>
<evidence type="ECO:0000256" key="1">
    <source>
        <dbReference type="ARBA" id="ARBA00007358"/>
    </source>
</evidence>
<dbReference type="InterPro" id="IPR016205">
    <property type="entry name" value="Glycerol_DH"/>
</dbReference>
<keyword evidence="2" id="KW-0479">Metal-binding</keyword>
<sequence length="369" mass="39565">MAQAFASPGKYIQGYNELARIGKHAASFGSSALVLCSRARLHDLQDIIADSFKNAGIQAVFEPFGGECTKQEVERLRSLVKNHQSDLIVGLGGGKAIDTAKAVAYHEKTPVVIVPTVASCDAPTSSVVIFYNEDGAFQEALLTRRNPNLVLVDTRIIANAPVRLLVAGMGDALATYFEARTCVQAHRRNLAGGTFTLASYALAELCYRTLLSDGLPAVLAVQSKVVTKALDNVIEANTLLSGIGFESNGVATAHAIYDGFTVIPGARRMYHGEWVAFGTVVQLVLENRPRQELDEVLGFCRSVGLPTTLKDLGMENIGRDQLLQVAQAATAPKESIHNEPFPVTPDDVVAAILVADALGREYRGTVDKD</sequence>
<dbReference type="Proteomes" id="UP001254848">
    <property type="component" value="Unassembled WGS sequence"/>
</dbReference>
<proteinExistence type="inferred from homology"/>